<evidence type="ECO:0000313" key="3">
    <source>
        <dbReference type="EMBL" id="QIK77892.1"/>
    </source>
</evidence>
<feature type="compositionally biased region" description="Polar residues" evidence="2">
    <location>
        <begin position="320"/>
        <end position="338"/>
    </location>
</feature>
<dbReference type="KEGG" id="spii:G7077_02140"/>
<feature type="compositionally biased region" description="Acidic residues" evidence="2">
    <location>
        <begin position="297"/>
        <end position="311"/>
    </location>
</feature>
<keyword evidence="1" id="KW-0175">Coiled coil</keyword>
<feature type="coiled-coil region" evidence="1">
    <location>
        <begin position="261"/>
        <end position="288"/>
    </location>
</feature>
<protein>
    <submittedName>
        <fullName evidence="3">Uncharacterized protein</fullName>
    </submittedName>
</protein>
<evidence type="ECO:0000256" key="1">
    <source>
        <dbReference type="SAM" id="Coils"/>
    </source>
</evidence>
<sequence length="338" mass="37309">MKHASYLPEPAPQALSEEQVDTLIEILSRDPDRLAQVISRAGPEDERGDGWTPPRRRLFLSVLAETGRVDQACYWSSLSRQSAYRLRARDPLFAAGWAAAAEIARTLLADTLFEKAIDGITETIVKEGEVVAERHRFDSRLSVAVLNRLDKRCDRAAEQGARHLPAIAQWDEFLNLIGRGDEAGAEDLLDAASERQPCKLPLGESPTDAQASPPDEPAEDDLSTRCWQDDHGNWLTNFPPPPGFCGYEKGHWRDYGYERDCTDEEADLLDANDEAANAEEEVEDAALRDRWFAQLAGDEDDAPVADGEAEAIADARYSRSDASLTSDALGSPVKETSQ</sequence>
<organism evidence="3 4">
    <name type="scientific">Sphingomonas piscis</name>
    <dbReference type="NCBI Taxonomy" id="2714943"/>
    <lineage>
        <taxon>Bacteria</taxon>
        <taxon>Pseudomonadati</taxon>
        <taxon>Pseudomonadota</taxon>
        <taxon>Alphaproteobacteria</taxon>
        <taxon>Sphingomonadales</taxon>
        <taxon>Sphingomonadaceae</taxon>
        <taxon>Sphingomonas</taxon>
    </lineage>
</organism>
<name>A0A6G7YMC9_9SPHN</name>
<gene>
    <name evidence="3" type="ORF">G7077_02140</name>
</gene>
<evidence type="ECO:0000313" key="4">
    <source>
        <dbReference type="Proteomes" id="UP000503222"/>
    </source>
</evidence>
<feature type="region of interest" description="Disordered" evidence="2">
    <location>
        <begin position="297"/>
        <end position="338"/>
    </location>
</feature>
<reference evidence="3 4" key="1">
    <citation type="submission" date="2020-03" db="EMBL/GenBank/DDBJ databases">
        <title>Sphingomonas sp. nov., isolated from fish.</title>
        <authorList>
            <person name="Hyun D.-W."/>
            <person name="Bae J.-W."/>
        </authorList>
    </citation>
    <scope>NUCLEOTIDE SEQUENCE [LARGE SCALE GENOMIC DNA]</scope>
    <source>
        <strain evidence="3 4">HDW15B</strain>
    </source>
</reference>
<accession>A0A6G7YMC9</accession>
<feature type="region of interest" description="Disordered" evidence="2">
    <location>
        <begin position="198"/>
        <end position="223"/>
    </location>
</feature>
<keyword evidence="4" id="KW-1185">Reference proteome</keyword>
<dbReference type="EMBL" id="CP049869">
    <property type="protein sequence ID" value="QIK77892.1"/>
    <property type="molecule type" value="Genomic_DNA"/>
</dbReference>
<proteinExistence type="predicted"/>
<dbReference type="RefSeq" id="WP_166410287.1">
    <property type="nucleotide sequence ID" value="NZ_CP049869.1"/>
</dbReference>
<dbReference type="Proteomes" id="UP000503222">
    <property type="component" value="Chromosome"/>
</dbReference>
<evidence type="ECO:0000256" key="2">
    <source>
        <dbReference type="SAM" id="MobiDB-lite"/>
    </source>
</evidence>
<dbReference type="AlphaFoldDB" id="A0A6G7YMC9"/>